<feature type="region of interest" description="Disordered" evidence="1">
    <location>
        <begin position="36"/>
        <end position="58"/>
    </location>
</feature>
<evidence type="ECO:0000256" key="1">
    <source>
        <dbReference type="SAM" id="MobiDB-lite"/>
    </source>
</evidence>
<evidence type="ECO:0000256" key="2">
    <source>
        <dbReference type="SAM" id="Phobius"/>
    </source>
</evidence>
<organism evidence="4 5">
    <name type="scientific">Oryzias melastigma</name>
    <name type="common">Marine medaka</name>
    <dbReference type="NCBI Taxonomy" id="30732"/>
    <lineage>
        <taxon>Eukaryota</taxon>
        <taxon>Metazoa</taxon>
        <taxon>Chordata</taxon>
        <taxon>Craniata</taxon>
        <taxon>Vertebrata</taxon>
        <taxon>Euteleostomi</taxon>
        <taxon>Actinopterygii</taxon>
        <taxon>Neopterygii</taxon>
        <taxon>Teleostei</taxon>
        <taxon>Neoteleostei</taxon>
        <taxon>Acanthomorphata</taxon>
        <taxon>Ovalentaria</taxon>
        <taxon>Atherinomorphae</taxon>
        <taxon>Beloniformes</taxon>
        <taxon>Adrianichthyidae</taxon>
        <taxon>Oryziinae</taxon>
        <taxon>Oryzias</taxon>
    </lineage>
</organism>
<name>A0A3B3BB54_ORYME</name>
<feature type="compositionally biased region" description="Polar residues" evidence="1">
    <location>
        <begin position="163"/>
        <end position="181"/>
    </location>
</feature>
<reference evidence="4" key="2">
    <citation type="submission" date="2025-09" db="UniProtKB">
        <authorList>
            <consortium name="Ensembl"/>
        </authorList>
    </citation>
    <scope>IDENTIFICATION</scope>
</reference>
<protein>
    <recommendedName>
        <fullName evidence="6">Keratinocyte-associated transmembrane protein 2</fullName>
    </recommendedName>
</protein>
<dbReference type="OrthoDB" id="5846619at2759"/>
<evidence type="ECO:0000256" key="3">
    <source>
        <dbReference type="SAM" id="SignalP"/>
    </source>
</evidence>
<evidence type="ECO:0000313" key="5">
    <source>
        <dbReference type="Proteomes" id="UP000261560"/>
    </source>
</evidence>
<feature type="compositionally biased region" description="Low complexity" evidence="1">
    <location>
        <begin position="125"/>
        <end position="151"/>
    </location>
</feature>
<dbReference type="PaxDb" id="30732-ENSOMEP00000002750"/>
<keyword evidence="3" id="KW-0732">Signal</keyword>
<keyword evidence="2" id="KW-1133">Transmembrane helix</keyword>
<dbReference type="Proteomes" id="UP000261560">
    <property type="component" value="Unplaced"/>
</dbReference>
<feature type="transmembrane region" description="Helical" evidence="2">
    <location>
        <begin position="240"/>
        <end position="258"/>
    </location>
</feature>
<dbReference type="PANTHER" id="PTHR16502">
    <property type="entry name" value="KERATINOCYTE-ASSOCIATED TRANSMEMBRANE PROTEIN 2"/>
    <property type="match status" value="1"/>
</dbReference>
<sequence length="307" mass="34016">MATHGSTQRRRSGVYACFSVLILHLLLARCVLAEDNPNPADQKRTPTQTSGDQVSPVTINKTPAAPVISQNLTTSVISTSAAQDGPEKTQKPDVDEQPPTEKSTDTDKKPTEKSPPSDAKTTNAPKTSTKTVPTTPNVPTTTVKPAKTTKPSDAPQPDVPPKTTHTSVLPSIDLTTEQNAIVTEVSDYDKEEDDDDEDDNYLSTESNNNHADKKPVNKNLIDLTDNEDPEYNAEDQDSHFFVHLVILAFLVAIAYITYHNKRRILLLVQSRRWKDGLCSRNTVEYRRLDQNVNEAMPSLKMTSDYIF</sequence>
<dbReference type="OMA" id="KERDSYN"/>
<evidence type="ECO:0008006" key="6">
    <source>
        <dbReference type="Google" id="ProtNLM"/>
    </source>
</evidence>
<feature type="chain" id="PRO_5017333199" description="Keratinocyte-associated transmembrane protein 2" evidence="3">
    <location>
        <begin position="34"/>
        <end position="307"/>
    </location>
</feature>
<feature type="region of interest" description="Disordered" evidence="1">
    <location>
        <begin position="79"/>
        <end position="230"/>
    </location>
</feature>
<dbReference type="AlphaFoldDB" id="A0A3B3BB54"/>
<reference evidence="4" key="1">
    <citation type="submission" date="2025-08" db="UniProtKB">
        <authorList>
            <consortium name="Ensembl"/>
        </authorList>
    </citation>
    <scope>IDENTIFICATION</scope>
</reference>
<keyword evidence="5" id="KW-1185">Reference proteome</keyword>
<feature type="signal peptide" evidence="3">
    <location>
        <begin position="1"/>
        <end position="33"/>
    </location>
</feature>
<keyword evidence="2" id="KW-0812">Transmembrane</keyword>
<dbReference type="InterPro" id="IPR037645">
    <property type="entry name" value="KCT2"/>
</dbReference>
<proteinExistence type="predicted"/>
<dbReference type="STRING" id="30732.ENSOMEP00000002750"/>
<feature type="compositionally biased region" description="Acidic residues" evidence="1">
    <location>
        <begin position="189"/>
        <end position="200"/>
    </location>
</feature>
<dbReference type="GeneTree" id="ENSGT00440000037499"/>
<keyword evidence="2" id="KW-0472">Membrane</keyword>
<feature type="compositionally biased region" description="Basic and acidic residues" evidence="1">
    <location>
        <begin position="102"/>
        <end position="112"/>
    </location>
</feature>
<feature type="compositionally biased region" description="Basic and acidic residues" evidence="1">
    <location>
        <begin position="85"/>
        <end position="94"/>
    </location>
</feature>
<dbReference type="Ensembl" id="ENSOMET00000011975.1">
    <property type="protein sequence ID" value="ENSOMEP00000002750.1"/>
    <property type="gene ID" value="ENSOMEG00000003693.1"/>
</dbReference>
<feature type="compositionally biased region" description="Polar residues" evidence="1">
    <location>
        <begin position="45"/>
        <end position="58"/>
    </location>
</feature>
<dbReference type="PANTHER" id="PTHR16502:SF0">
    <property type="entry name" value="KERATINOCYTE-ASSOCIATED TRANSMEMBRANE PROTEIN 2"/>
    <property type="match status" value="1"/>
</dbReference>
<evidence type="ECO:0000313" key="4">
    <source>
        <dbReference type="Ensembl" id="ENSOMEP00000002750.1"/>
    </source>
</evidence>
<accession>A0A3B3BB54</accession>
<dbReference type="Pfam" id="PF17818">
    <property type="entry name" value="KCT2"/>
    <property type="match status" value="1"/>
</dbReference>